<evidence type="ECO:0000256" key="4">
    <source>
        <dbReference type="ARBA" id="ARBA00023136"/>
    </source>
</evidence>
<feature type="transmembrane region" description="Helical" evidence="6">
    <location>
        <begin position="174"/>
        <end position="195"/>
    </location>
</feature>
<feature type="compositionally biased region" description="Basic and acidic residues" evidence="5">
    <location>
        <begin position="539"/>
        <end position="548"/>
    </location>
</feature>
<evidence type="ECO:0000313" key="8">
    <source>
        <dbReference type="EMBL" id="EPQ52775.1"/>
    </source>
</evidence>
<dbReference type="KEGG" id="gtr:GLOTRDRAFT_140403"/>
<dbReference type="RefSeq" id="XP_007869035.1">
    <property type="nucleotide sequence ID" value="XM_007870844.1"/>
</dbReference>
<reference evidence="8 9" key="1">
    <citation type="journal article" date="2012" name="Science">
        <title>The Paleozoic origin of enzymatic lignin decomposition reconstructed from 31 fungal genomes.</title>
        <authorList>
            <person name="Floudas D."/>
            <person name="Binder M."/>
            <person name="Riley R."/>
            <person name="Barry K."/>
            <person name="Blanchette R.A."/>
            <person name="Henrissat B."/>
            <person name="Martinez A.T."/>
            <person name="Otillar R."/>
            <person name="Spatafora J.W."/>
            <person name="Yadav J.S."/>
            <person name="Aerts A."/>
            <person name="Benoit I."/>
            <person name="Boyd A."/>
            <person name="Carlson A."/>
            <person name="Copeland A."/>
            <person name="Coutinho P.M."/>
            <person name="de Vries R.P."/>
            <person name="Ferreira P."/>
            <person name="Findley K."/>
            <person name="Foster B."/>
            <person name="Gaskell J."/>
            <person name="Glotzer D."/>
            <person name="Gorecki P."/>
            <person name="Heitman J."/>
            <person name="Hesse C."/>
            <person name="Hori C."/>
            <person name="Igarashi K."/>
            <person name="Jurgens J.A."/>
            <person name="Kallen N."/>
            <person name="Kersten P."/>
            <person name="Kohler A."/>
            <person name="Kuees U."/>
            <person name="Kumar T.K.A."/>
            <person name="Kuo A."/>
            <person name="LaButti K."/>
            <person name="Larrondo L.F."/>
            <person name="Lindquist E."/>
            <person name="Ling A."/>
            <person name="Lombard V."/>
            <person name="Lucas S."/>
            <person name="Lundell T."/>
            <person name="Martin R."/>
            <person name="McLaughlin D.J."/>
            <person name="Morgenstern I."/>
            <person name="Morin E."/>
            <person name="Murat C."/>
            <person name="Nagy L.G."/>
            <person name="Nolan M."/>
            <person name="Ohm R.A."/>
            <person name="Patyshakuliyeva A."/>
            <person name="Rokas A."/>
            <person name="Ruiz-Duenas F.J."/>
            <person name="Sabat G."/>
            <person name="Salamov A."/>
            <person name="Samejima M."/>
            <person name="Schmutz J."/>
            <person name="Slot J.C."/>
            <person name="St John F."/>
            <person name="Stenlid J."/>
            <person name="Sun H."/>
            <person name="Sun S."/>
            <person name="Syed K."/>
            <person name="Tsang A."/>
            <person name="Wiebenga A."/>
            <person name="Young D."/>
            <person name="Pisabarro A."/>
            <person name="Eastwood D.C."/>
            <person name="Martin F."/>
            <person name="Cullen D."/>
            <person name="Grigoriev I.V."/>
            <person name="Hibbett D.S."/>
        </authorList>
    </citation>
    <scope>NUCLEOTIDE SEQUENCE [LARGE SCALE GENOMIC DNA]</scope>
    <source>
        <strain evidence="8 9">ATCC 11539</strain>
    </source>
</reference>
<dbReference type="OMA" id="VTTMTMW"/>
<feature type="transmembrane region" description="Helical" evidence="6">
    <location>
        <begin position="310"/>
        <end position="330"/>
    </location>
</feature>
<dbReference type="GO" id="GO:0022857">
    <property type="term" value="F:transmembrane transporter activity"/>
    <property type="evidence" value="ECO:0007669"/>
    <property type="project" value="InterPro"/>
</dbReference>
<dbReference type="GO" id="GO:0005886">
    <property type="term" value="C:plasma membrane"/>
    <property type="evidence" value="ECO:0007669"/>
    <property type="project" value="TreeGrafter"/>
</dbReference>
<dbReference type="EMBL" id="KB469307">
    <property type="protein sequence ID" value="EPQ52775.1"/>
    <property type="molecule type" value="Genomic_DNA"/>
</dbReference>
<feature type="transmembrane region" description="Helical" evidence="6">
    <location>
        <begin position="377"/>
        <end position="399"/>
    </location>
</feature>
<feature type="region of interest" description="Disordered" evidence="5">
    <location>
        <begin position="534"/>
        <end position="565"/>
    </location>
</feature>
<keyword evidence="3 6" id="KW-1133">Transmembrane helix</keyword>
<dbReference type="PROSITE" id="PS50850">
    <property type="entry name" value="MFS"/>
    <property type="match status" value="1"/>
</dbReference>
<evidence type="ECO:0000313" key="9">
    <source>
        <dbReference type="Proteomes" id="UP000030669"/>
    </source>
</evidence>
<keyword evidence="9" id="KW-1185">Reference proteome</keyword>
<dbReference type="SUPFAM" id="SSF103473">
    <property type="entry name" value="MFS general substrate transporter"/>
    <property type="match status" value="1"/>
</dbReference>
<dbReference type="AlphaFoldDB" id="S7REU6"/>
<dbReference type="HOGENOM" id="CLU_000960_22_0_1"/>
<proteinExistence type="predicted"/>
<evidence type="ECO:0000256" key="5">
    <source>
        <dbReference type="SAM" id="MobiDB-lite"/>
    </source>
</evidence>
<feature type="transmembrane region" description="Helical" evidence="6">
    <location>
        <begin position="405"/>
        <end position="426"/>
    </location>
</feature>
<protein>
    <submittedName>
        <fullName evidence="8">MFS general substrate transporter</fullName>
    </submittedName>
</protein>
<evidence type="ECO:0000256" key="6">
    <source>
        <dbReference type="SAM" id="Phobius"/>
    </source>
</evidence>
<dbReference type="PANTHER" id="PTHR23501:SF102">
    <property type="entry name" value="DRUG TRANSPORTER, PUTATIVE (AFU_ORTHOLOGUE AFUA_3G08530)-RELATED"/>
    <property type="match status" value="1"/>
</dbReference>
<keyword evidence="2 6" id="KW-0812">Transmembrane</keyword>
<gene>
    <name evidence="8" type="ORF">GLOTRDRAFT_140403</name>
</gene>
<feature type="transmembrane region" description="Helical" evidence="6">
    <location>
        <begin position="245"/>
        <end position="266"/>
    </location>
</feature>
<dbReference type="GeneID" id="19304513"/>
<dbReference type="Pfam" id="PF07690">
    <property type="entry name" value="MFS_1"/>
    <property type="match status" value="1"/>
</dbReference>
<dbReference type="InterPro" id="IPR036259">
    <property type="entry name" value="MFS_trans_sf"/>
</dbReference>
<dbReference type="OrthoDB" id="10021397at2759"/>
<organism evidence="8 9">
    <name type="scientific">Gloeophyllum trabeum (strain ATCC 11539 / FP-39264 / Madison 617)</name>
    <name type="common">Brown rot fungus</name>
    <dbReference type="NCBI Taxonomy" id="670483"/>
    <lineage>
        <taxon>Eukaryota</taxon>
        <taxon>Fungi</taxon>
        <taxon>Dikarya</taxon>
        <taxon>Basidiomycota</taxon>
        <taxon>Agaricomycotina</taxon>
        <taxon>Agaricomycetes</taxon>
        <taxon>Gloeophyllales</taxon>
        <taxon>Gloeophyllaceae</taxon>
        <taxon>Gloeophyllum</taxon>
    </lineage>
</organism>
<feature type="transmembrane region" description="Helical" evidence="6">
    <location>
        <begin position="201"/>
        <end position="224"/>
    </location>
</feature>
<dbReference type="Gene3D" id="1.20.1720.10">
    <property type="entry name" value="Multidrug resistance protein D"/>
    <property type="match status" value="1"/>
</dbReference>
<evidence type="ECO:0000256" key="3">
    <source>
        <dbReference type="ARBA" id="ARBA00022989"/>
    </source>
</evidence>
<feature type="transmembrane region" description="Helical" evidence="6">
    <location>
        <begin position="510"/>
        <end position="529"/>
    </location>
</feature>
<feature type="domain" description="Major facilitator superfamily (MFS) profile" evidence="7">
    <location>
        <begin position="51"/>
        <end position="533"/>
    </location>
</feature>
<dbReference type="InterPro" id="IPR020846">
    <property type="entry name" value="MFS_dom"/>
</dbReference>
<dbReference type="InterPro" id="IPR011701">
    <property type="entry name" value="MFS"/>
</dbReference>
<evidence type="ECO:0000256" key="2">
    <source>
        <dbReference type="ARBA" id="ARBA00022692"/>
    </source>
</evidence>
<dbReference type="Gene3D" id="1.20.1250.20">
    <property type="entry name" value="MFS general substrate transporter like domains"/>
    <property type="match status" value="1"/>
</dbReference>
<keyword evidence="4 6" id="KW-0472">Membrane</keyword>
<dbReference type="CDD" id="cd17502">
    <property type="entry name" value="MFS_Azr1_MDR_like"/>
    <property type="match status" value="1"/>
</dbReference>
<feature type="transmembrane region" description="Helical" evidence="6">
    <location>
        <begin position="46"/>
        <end position="64"/>
    </location>
</feature>
<name>S7REU6_GLOTA</name>
<dbReference type="PRINTS" id="PR01036">
    <property type="entry name" value="TCRTETB"/>
</dbReference>
<feature type="transmembrane region" description="Helical" evidence="6">
    <location>
        <begin position="137"/>
        <end position="162"/>
    </location>
</feature>
<evidence type="ECO:0000259" key="7">
    <source>
        <dbReference type="PROSITE" id="PS50850"/>
    </source>
</evidence>
<dbReference type="Proteomes" id="UP000030669">
    <property type="component" value="Unassembled WGS sequence"/>
</dbReference>
<dbReference type="PANTHER" id="PTHR23501">
    <property type="entry name" value="MAJOR FACILITATOR SUPERFAMILY"/>
    <property type="match status" value="1"/>
</dbReference>
<comment type="subcellular location">
    <subcellularLocation>
        <location evidence="1">Membrane</location>
        <topology evidence="1">Multi-pass membrane protein</topology>
    </subcellularLocation>
</comment>
<accession>S7REU6</accession>
<dbReference type="eggNOG" id="KOG0254">
    <property type="taxonomic scope" value="Eukaryota"/>
</dbReference>
<evidence type="ECO:0000256" key="1">
    <source>
        <dbReference type="ARBA" id="ARBA00004141"/>
    </source>
</evidence>
<sequence>MSDALPSGQPLQPGSPIEADIKEHSLPVTSPESADGDGLGHSMKPWEIHLAFASLATGGFLAALDQTITSTSMPTIASEFHSLNEQSWIATSYLITSTVFQPFFGRASDLWGCKATLITAILLFEFGSLMTATAQNYVWLCCARAVAGIGGAGLLVVIMIMISQMVPIRERGRYMGVMYARLALANVLGPVLGGIFTHDVSWRWCFYINLPIGGLAIVIILSLFNKMPDQKKKKVTLADIDFGGIVILSVSVVLLLLALAWGGVIYPWSSRQVIALLVVGGALIPVFVVYEMRVPSTPIIPLTMFRHRNVVMATTNYFFTNMVVYGLAAYIPTYFQLVKGDTQLVSGLELLPYILPLSISSVVVGILIQKTGWVRPWLWAGGIVNLLGSGLCILINQRTPRGPEFAFLIIAGVGMGFVFQTNTVAAQSQAESGELASITTMTMWSKSLGGIVGISVQGSIIQNVLNSHILGNPVSAPYIQASESVTLLRQAPVQVQAIVRMAYGEAFSSMMIATTALVAMGFLSSLFAGPVPLGKKSKRGDNGTRSDDIELGNAAQEKVRAAKTG</sequence>
<feature type="transmembrane region" description="Helical" evidence="6">
    <location>
        <begin position="272"/>
        <end position="290"/>
    </location>
</feature>
<feature type="transmembrane region" description="Helical" evidence="6">
    <location>
        <begin position="350"/>
        <end position="368"/>
    </location>
</feature>